<dbReference type="Pfam" id="PF04230">
    <property type="entry name" value="PS_pyruv_trans"/>
    <property type="match status" value="1"/>
</dbReference>
<feature type="transmembrane region" description="Helical" evidence="2">
    <location>
        <begin position="190"/>
        <end position="207"/>
    </location>
</feature>
<keyword evidence="5" id="KW-1185">Reference proteome</keyword>
<gene>
    <name evidence="4" type="ORF">GCM10009807_23350</name>
</gene>
<feature type="domain" description="Polysaccharide pyruvyl transferase" evidence="3">
    <location>
        <begin position="1088"/>
        <end position="1389"/>
    </location>
</feature>
<feature type="transmembrane region" description="Helical" evidence="2">
    <location>
        <begin position="382"/>
        <end position="401"/>
    </location>
</feature>
<sequence length="1462" mass="162241">MIARALAPDPAREAELRTSRRIVHVVSIVYVVVAFVIFRDVLLGIPAVLRGESVIVGDELVPFFNVDSQLLEQAAGQFNELTNGYEFRVRYAFLTTWVRYFPVLPFAILLVIPGIVIVAYRAFVWFITDVFRTLSPVTVALATALPVGLIYAIMIYAKVTHFYTLVLGLAMVTVSILLMLHALLFAQRRWVLRATIASAVVLLNPAVHYLVLFVVFVAIAGVTLLLGELARWIRSAGPRRLRTLPGRVRAALRSRPLMPVLGSALRRWSGTTIGRGVVVVVIFVVVTLIPYMLFVKFVALRGVPNLSETVPGDYYFIRDASVSWLHVLSWDLAGIMDKILYGDYLAKIPRVSNLVYSVVFLVPFVVPQVRRSLLTSRAHRQLFGVLAVVSAFAFWATIGYAEPQWFPSFHRTLAAVTRTVASNDGPIGSIGLMISSTIVQVLRFPHRFQLLLFVIAPLIMSLALAWGVDALYRRWMRRRDAAGRDDAGRRRDAALLRGAALVAIGAVFFAPLLSNTNYRTVFGSGNFGTFLSPYPLHDLKELKQKLLTLDEGKTVVLPPTETAKLVTDENGIDHKFIDKFFIYYLDLPSYYYGLTGDSYNKFQFFLLLRGLYYQQDWWINVARDIDLRYMIVNKKLRDNRGVGAEYLPDVEEYIGPAMQRQEAMGFVENRFENDSFILYELVDPPEADRPVLLVDSSWSDYLGLLWNRLDLTRCYDLEYLPYVDSALLGEDSDVRVYAGSSSESVAVDLWTMQNRSAFSAPSPKMFPFNSDIVASSYYLSPMFRAFLMFSTTKWNRTDMITPGVYGTLKGSFVAVPRPTQFTIGVTAETSGRYRLLLRGAAGGNALTIDSPSVDVHRALELRPTPGAVDFYTEDTVYSRDRVPVEVGELSVGELEARVDDGLVAVNSRNEYRDLGTVEMTAGTHTLRFDKLDGNPLLVEGLVLIPESTYQRLVLPRSASVVTSPAELDCSQTYDVFGPDSEGYVDAAANDAHSDLTEEELLNLAAAGVPSLEPDDSGGLGADWLVLVLASVLVLGAVLTVRSRTRPRPDDVDPVSIADHPAELPNEERRPMNDIRPRVLLLGTHGQHNIGDELLLETFLSQLGDRPHYVINTYDKRDTMARLGGRYDYELIDTAGDRRALLRHVRSADVLVFAGGSILKELSAATGRNRYATLAMICALTWAARWWGSAKIAMLNIGVGPIRTRRGRFLARRILNAVDFVTVRDAASQQLCARIRTTTPVIASTDAVFSVTPSWLRGERTEKPRAAQADAGSAAPLRIALSLNHDIEVPENWPHVLEALGAAFTRLSRERPIEIHGLPMQSRGKEHHDAAVLREFAQANPGLPFVEHLPTTHQDVARIIDSCDVLVAERLHALITAAKLGVPVVPLVYDVKVRELAGSLGLGGLAVDLTRRFTADEVVRSVTAIATDRTSAVDALAARVAASTDRARVDFDSAREWVRESAR</sequence>
<dbReference type="PANTHER" id="PTHR36836:SF1">
    <property type="entry name" value="COLANIC ACID BIOSYNTHESIS PROTEIN WCAK"/>
    <property type="match status" value="1"/>
</dbReference>
<evidence type="ECO:0000259" key="3">
    <source>
        <dbReference type="Pfam" id="PF04230"/>
    </source>
</evidence>
<reference evidence="4 5" key="1">
    <citation type="journal article" date="2019" name="Int. J. Syst. Evol. Microbiol.">
        <title>The Global Catalogue of Microorganisms (GCM) 10K type strain sequencing project: providing services to taxonomists for standard genome sequencing and annotation.</title>
        <authorList>
            <consortium name="The Broad Institute Genomics Platform"/>
            <consortium name="The Broad Institute Genome Sequencing Center for Infectious Disease"/>
            <person name="Wu L."/>
            <person name="Ma J."/>
        </authorList>
    </citation>
    <scope>NUCLEOTIDE SEQUENCE [LARGE SCALE GENOMIC DNA]</scope>
    <source>
        <strain evidence="4 5">JCM 15575</strain>
    </source>
</reference>
<dbReference type="Proteomes" id="UP001500596">
    <property type="component" value="Unassembled WGS sequence"/>
</dbReference>
<name>A0ABN2GYP6_9MICO</name>
<feature type="transmembrane region" description="Helical" evidence="2">
    <location>
        <begin position="21"/>
        <end position="38"/>
    </location>
</feature>
<evidence type="ECO:0000313" key="4">
    <source>
        <dbReference type="EMBL" id="GAA1678795.1"/>
    </source>
</evidence>
<feature type="transmembrane region" description="Helical" evidence="2">
    <location>
        <begin position="103"/>
        <end position="127"/>
    </location>
</feature>
<keyword evidence="2" id="KW-0472">Membrane</keyword>
<keyword evidence="2" id="KW-1133">Transmembrane helix</keyword>
<organism evidence="4 5">
    <name type="scientific">Microbacterium lacus</name>
    <dbReference type="NCBI Taxonomy" id="415217"/>
    <lineage>
        <taxon>Bacteria</taxon>
        <taxon>Bacillati</taxon>
        <taxon>Actinomycetota</taxon>
        <taxon>Actinomycetes</taxon>
        <taxon>Micrococcales</taxon>
        <taxon>Microbacteriaceae</taxon>
        <taxon>Microbacterium</taxon>
    </lineage>
</organism>
<evidence type="ECO:0000256" key="2">
    <source>
        <dbReference type="SAM" id="Phobius"/>
    </source>
</evidence>
<feature type="region of interest" description="Disordered" evidence="1">
    <location>
        <begin position="1044"/>
        <end position="1068"/>
    </location>
</feature>
<dbReference type="PANTHER" id="PTHR36836">
    <property type="entry name" value="COLANIC ACID BIOSYNTHESIS PROTEIN WCAK"/>
    <property type="match status" value="1"/>
</dbReference>
<evidence type="ECO:0000313" key="5">
    <source>
        <dbReference type="Proteomes" id="UP001500596"/>
    </source>
</evidence>
<dbReference type="InterPro" id="IPR007345">
    <property type="entry name" value="Polysacch_pyruvyl_Trfase"/>
</dbReference>
<feature type="compositionally biased region" description="Basic and acidic residues" evidence="1">
    <location>
        <begin position="1059"/>
        <end position="1068"/>
    </location>
</feature>
<feature type="transmembrane region" description="Helical" evidence="2">
    <location>
        <begin position="450"/>
        <end position="472"/>
    </location>
</feature>
<evidence type="ECO:0000256" key="1">
    <source>
        <dbReference type="SAM" id="MobiDB-lite"/>
    </source>
</evidence>
<proteinExistence type="predicted"/>
<dbReference type="RefSeq" id="WP_344054748.1">
    <property type="nucleotide sequence ID" value="NZ_BAAAPK010000001.1"/>
</dbReference>
<feature type="transmembrane region" description="Helical" evidence="2">
    <location>
        <begin position="134"/>
        <end position="156"/>
    </location>
</feature>
<feature type="transmembrane region" description="Helical" evidence="2">
    <location>
        <begin position="213"/>
        <end position="233"/>
    </location>
</feature>
<dbReference type="EMBL" id="BAAAPK010000001">
    <property type="protein sequence ID" value="GAA1678795.1"/>
    <property type="molecule type" value="Genomic_DNA"/>
</dbReference>
<keyword evidence="2" id="KW-0812">Transmembrane</keyword>
<comment type="caution">
    <text evidence="4">The sequence shown here is derived from an EMBL/GenBank/DDBJ whole genome shotgun (WGS) entry which is preliminary data.</text>
</comment>
<feature type="transmembrane region" description="Helical" evidence="2">
    <location>
        <begin position="354"/>
        <end position="370"/>
    </location>
</feature>
<feature type="transmembrane region" description="Helical" evidence="2">
    <location>
        <begin position="493"/>
        <end position="513"/>
    </location>
</feature>
<feature type="transmembrane region" description="Helical" evidence="2">
    <location>
        <begin position="276"/>
        <end position="299"/>
    </location>
</feature>
<protein>
    <recommendedName>
        <fullName evidence="3">Polysaccharide pyruvyl transferase domain-containing protein</fullName>
    </recommendedName>
</protein>
<accession>A0ABN2GYP6</accession>
<feature type="transmembrane region" description="Helical" evidence="2">
    <location>
        <begin position="162"/>
        <end position="183"/>
    </location>
</feature>